<proteinExistence type="predicted"/>
<reference evidence="1 2" key="1">
    <citation type="journal article" date="2020" name="G3 (Bethesda)">
        <title>CeMbio - The Caenorhabditis elegans Microbiome Resource.</title>
        <authorList>
            <person name="Dirksen P."/>
            <person name="Assie A."/>
            <person name="Zimmermann J."/>
            <person name="Zhang F."/>
            <person name="Tietje A.M."/>
            <person name="Marsh S.A."/>
            <person name="Felix M.A."/>
            <person name="Shapira M."/>
            <person name="Kaleta C."/>
            <person name="Schulenburg H."/>
            <person name="Samuel B."/>
        </authorList>
    </citation>
    <scope>NUCLEOTIDE SEQUENCE [LARGE SCALE GENOMIC DNA]</scope>
    <source>
        <strain evidence="1 2">BIGb0172</strain>
    </source>
</reference>
<name>A0A7G5EG67_9BURK</name>
<sequence length="657" mass="69661">MPRTVSLGAILGLNNRLPPARMEVALPNRTTAAWLQVAKNIDLTASGFIRRREGSAVVDAADCHSIWADKSDAYMVRNGDLVHINVRTLAQTVVQASLGSSPVQYARLPDGMVYWTNRYQIGRLAGAQARRILTPIPNPVPQVQAVAGSLPPGRYQVCFTALGPDGESPATEPQAIHLPNGGGVGISGLTPSTLVYATGPDGEIFNEIAPGDYLSLGNTGAACSGLMLKAMPPGAALAHYKGSLLVGSDRLYVDPANQVLIEGLFTSGVLVSGESGVFTSDSPLRPFKPRGRLPFSSVEGGNFQDQGYIASHSDATGYVVDNQFTGFAPDFDVAANAGGGSTLTMAAIVTGAVYRTRNGAVFQPDFTAYSCRAIPEALSGSILDSVRVMPGQYVLVNGVRTGFRGASFVTLEMLDGLGAGHYWPNFLGIKRDNTGWNGDLLGLPYTMIAMHQLLVLGPGRYLLVMRCMRSVRRPTLSNNLSMPVAVAQFTKDAGQTWEPVASLAAAEDEFATVMAFPQQVGDGAGVGASDRYAKYFNDASFYTSFSAAAPISATRSLALMMVTYNDYANSGGEVVPGQPMIGKLRTRIKVVRIDTAGAGSITEAQTVFHGRQLEGAASLGDVLPTGDGMLFWLRDVEADVGGKNQHRPRQLQVCSQK</sequence>
<dbReference type="RefSeq" id="WP_182327398.1">
    <property type="nucleotide sequence ID" value="NZ_CP058554.1"/>
</dbReference>
<dbReference type="EMBL" id="CP058554">
    <property type="protein sequence ID" value="QMV72992.1"/>
    <property type="molecule type" value="Genomic_DNA"/>
</dbReference>
<gene>
    <name evidence="1" type="ORF">HS961_09145</name>
</gene>
<protein>
    <submittedName>
        <fullName evidence="1">Uncharacterized protein</fullName>
    </submittedName>
</protein>
<dbReference type="AlphaFoldDB" id="A0A7G5EG67"/>
<organism evidence="1 2">
    <name type="scientific">Comamonas piscis</name>
    <dbReference type="NCBI Taxonomy" id="1562974"/>
    <lineage>
        <taxon>Bacteria</taxon>
        <taxon>Pseudomonadati</taxon>
        <taxon>Pseudomonadota</taxon>
        <taxon>Betaproteobacteria</taxon>
        <taxon>Burkholderiales</taxon>
        <taxon>Comamonadaceae</taxon>
        <taxon>Comamonas</taxon>
    </lineage>
</organism>
<evidence type="ECO:0000313" key="1">
    <source>
        <dbReference type="EMBL" id="QMV72992.1"/>
    </source>
</evidence>
<keyword evidence="2" id="KW-1185">Reference proteome</keyword>
<dbReference type="KEGG" id="cpis:HS961_09145"/>
<dbReference type="Proteomes" id="UP000515240">
    <property type="component" value="Chromosome"/>
</dbReference>
<evidence type="ECO:0000313" key="2">
    <source>
        <dbReference type="Proteomes" id="UP000515240"/>
    </source>
</evidence>
<accession>A0A7G5EG67</accession>